<dbReference type="EMBL" id="CM039436">
    <property type="protein sequence ID" value="KAI4313290.1"/>
    <property type="molecule type" value="Genomic_DNA"/>
</dbReference>
<reference evidence="1 2" key="1">
    <citation type="journal article" date="2022" name="DNA Res.">
        <title>Chromosomal-level genome assembly of the orchid tree Bauhinia variegata (Leguminosae; Cercidoideae) supports the allotetraploid origin hypothesis of Bauhinia.</title>
        <authorList>
            <person name="Zhong Y."/>
            <person name="Chen Y."/>
            <person name="Zheng D."/>
            <person name="Pang J."/>
            <person name="Liu Y."/>
            <person name="Luo S."/>
            <person name="Meng S."/>
            <person name="Qian L."/>
            <person name="Wei D."/>
            <person name="Dai S."/>
            <person name="Zhou R."/>
        </authorList>
    </citation>
    <scope>NUCLEOTIDE SEQUENCE [LARGE SCALE GENOMIC DNA]</scope>
    <source>
        <strain evidence="1">BV-YZ2020</strain>
    </source>
</reference>
<evidence type="ECO:0000313" key="2">
    <source>
        <dbReference type="Proteomes" id="UP000828941"/>
    </source>
</evidence>
<gene>
    <name evidence="1" type="ORF">L6164_026281</name>
</gene>
<organism evidence="1 2">
    <name type="scientific">Bauhinia variegata</name>
    <name type="common">Purple orchid tree</name>
    <name type="synonym">Phanera variegata</name>
    <dbReference type="NCBI Taxonomy" id="167791"/>
    <lineage>
        <taxon>Eukaryota</taxon>
        <taxon>Viridiplantae</taxon>
        <taxon>Streptophyta</taxon>
        <taxon>Embryophyta</taxon>
        <taxon>Tracheophyta</taxon>
        <taxon>Spermatophyta</taxon>
        <taxon>Magnoliopsida</taxon>
        <taxon>eudicotyledons</taxon>
        <taxon>Gunneridae</taxon>
        <taxon>Pentapetalae</taxon>
        <taxon>rosids</taxon>
        <taxon>fabids</taxon>
        <taxon>Fabales</taxon>
        <taxon>Fabaceae</taxon>
        <taxon>Cercidoideae</taxon>
        <taxon>Cercideae</taxon>
        <taxon>Bauhiniinae</taxon>
        <taxon>Bauhinia</taxon>
    </lineage>
</organism>
<name>A0ACB9LPN4_BAUVA</name>
<evidence type="ECO:0000313" key="1">
    <source>
        <dbReference type="EMBL" id="KAI4313290.1"/>
    </source>
</evidence>
<protein>
    <submittedName>
        <fullName evidence="1">Uncharacterized protein</fullName>
    </submittedName>
</protein>
<sequence length="110" mass="12145">MLVRLCKDPGILPVNLLKHILNTRSLGSLSPTSLGNSPHKSLAASAKLMREDKLYKDGGTVPVSLLIVRSSSTRFLSRPKSFGILPLRMFVPKLMFVRDEMFPRDGGIIP</sequence>
<keyword evidence="2" id="KW-1185">Reference proteome</keyword>
<dbReference type="Proteomes" id="UP000828941">
    <property type="component" value="Chromosome 11"/>
</dbReference>
<accession>A0ACB9LPN4</accession>
<proteinExistence type="predicted"/>
<comment type="caution">
    <text evidence="1">The sequence shown here is derived from an EMBL/GenBank/DDBJ whole genome shotgun (WGS) entry which is preliminary data.</text>
</comment>